<dbReference type="InterPro" id="IPR005135">
    <property type="entry name" value="Endo/exonuclease/phosphatase"/>
</dbReference>
<keyword evidence="3" id="KW-1185">Reference proteome</keyword>
<sequence length="202" mass="22671">MYKSLNAPLLTKDLDTLTKHEGLFLAAGDLNAKHHSWNCRTTNQAGKVLHHHMESSNTNSICAPDSPTQHSFNPLHIPEILDIAIVNIPHREYILTNHNDLTSDHNPIVITISDSPISTTPPAAKKRVNWAKFERDVAQKLPKLNAKLSSLVEIDNEVISTTKLIQSSIDNCSYFTNQNHIYEPLSPDILLKITTKKSLRKD</sequence>
<dbReference type="InterPro" id="IPR036691">
    <property type="entry name" value="Endo/exonu/phosph_ase_sf"/>
</dbReference>
<accession>A0A6G0U913</accession>
<feature type="domain" description="Endonuclease/exonuclease/phosphatase" evidence="1">
    <location>
        <begin position="10"/>
        <end position="109"/>
    </location>
</feature>
<organism evidence="2 3">
    <name type="scientific">Aphis glycines</name>
    <name type="common">Soybean aphid</name>
    <dbReference type="NCBI Taxonomy" id="307491"/>
    <lineage>
        <taxon>Eukaryota</taxon>
        <taxon>Metazoa</taxon>
        <taxon>Ecdysozoa</taxon>
        <taxon>Arthropoda</taxon>
        <taxon>Hexapoda</taxon>
        <taxon>Insecta</taxon>
        <taxon>Pterygota</taxon>
        <taxon>Neoptera</taxon>
        <taxon>Paraneoptera</taxon>
        <taxon>Hemiptera</taxon>
        <taxon>Sternorrhyncha</taxon>
        <taxon>Aphidomorpha</taxon>
        <taxon>Aphidoidea</taxon>
        <taxon>Aphididae</taxon>
        <taxon>Aphidini</taxon>
        <taxon>Aphis</taxon>
        <taxon>Aphis</taxon>
    </lineage>
</organism>
<dbReference type="SUPFAM" id="SSF56219">
    <property type="entry name" value="DNase I-like"/>
    <property type="match status" value="1"/>
</dbReference>
<dbReference type="GO" id="GO:0003824">
    <property type="term" value="F:catalytic activity"/>
    <property type="evidence" value="ECO:0007669"/>
    <property type="project" value="InterPro"/>
</dbReference>
<dbReference type="PANTHER" id="PTHR33273:SF2">
    <property type="entry name" value="ENDONUCLEASE_EXONUCLEASE_PHOSPHATASE DOMAIN-CONTAINING PROTEIN"/>
    <property type="match status" value="1"/>
</dbReference>
<gene>
    <name evidence="2" type="ORF">AGLY_001107</name>
</gene>
<proteinExistence type="predicted"/>
<dbReference type="Gene3D" id="3.60.10.10">
    <property type="entry name" value="Endonuclease/exonuclease/phosphatase"/>
    <property type="match status" value="1"/>
</dbReference>
<dbReference type="AlphaFoldDB" id="A0A6G0U913"/>
<evidence type="ECO:0000259" key="1">
    <source>
        <dbReference type="Pfam" id="PF14529"/>
    </source>
</evidence>
<dbReference type="PANTHER" id="PTHR33273">
    <property type="entry name" value="DOMAIN-CONTAINING PROTEIN, PUTATIVE-RELATED"/>
    <property type="match status" value="1"/>
</dbReference>
<dbReference type="Pfam" id="PF14529">
    <property type="entry name" value="Exo_endo_phos_2"/>
    <property type="match status" value="1"/>
</dbReference>
<dbReference type="EMBL" id="VYZN01000001">
    <property type="protein sequence ID" value="KAE9545564.1"/>
    <property type="molecule type" value="Genomic_DNA"/>
</dbReference>
<name>A0A6G0U913_APHGL</name>
<evidence type="ECO:0000313" key="2">
    <source>
        <dbReference type="EMBL" id="KAE9545564.1"/>
    </source>
</evidence>
<protein>
    <recommendedName>
        <fullName evidence="1">Endonuclease/exonuclease/phosphatase domain-containing protein</fullName>
    </recommendedName>
</protein>
<evidence type="ECO:0000313" key="3">
    <source>
        <dbReference type="Proteomes" id="UP000475862"/>
    </source>
</evidence>
<dbReference type="Proteomes" id="UP000475862">
    <property type="component" value="Unassembled WGS sequence"/>
</dbReference>
<dbReference type="OrthoDB" id="6629025at2759"/>
<reference evidence="2 3" key="1">
    <citation type="submission" date="2019-08" db="EMBL/GenBank/DDBJ databases">
        <title>The genome of the soybean aphid Biotype 1, its phylome, world population structure and adaptation to the North American continent.</title>
        <authorList>
            <person name="Giordano R."/>
            <person name="Donthu R.K."/>
            <person name="Hernandez A.G."/>
            <person name="Wright C.L."/>
            <person name="Zimin A.V."/>
        </authorList>
    </citation>
    <scope>NUCLEOTIDE SEQUENCE [LARGE SCALE GENOMIC DNA]</scope>
    <source>
        <tissue evidence="2">Whole aphids</tissue>
    </source>
</reference>
<comment type="caution">
    <text evidence="2">The sequence shown here is derived from an EMBL/GenBank/DDBJ whole genome shotgun (WGS) entry which is preliminary data.</text>
</comment>